<accession>A0AAD6VFH9</accession>
<sequence length="246" mass="24967">MRFSFALAAFASVLSVYAVNIPMEVEGINDESPKSFSQAAAQSDGASVLSSVASDVMVLTGAIPSVTSAAASAVKEATSALPSVISGITSAAGGAINTATSAAEGAFNTATSEIPNIVSDATGVIGGATAAVGGLIGAGVRIDASALSLFVGAGVACQQPEGEWIVVSLYIGRTSNVLHNSARVIPVFDPDTPLHPFEDLGLYLSQPGPVPAKNLRFWVGNLGSDRPIMTLRGENAMYLGRPKFLI</sequence>
<organism evidence="2 3">
    <name type="scientific">Mycena pura</name>
    <dbReference type="NCBI Taxonomy" id="153505"/>
    <lineage>
        <taxon>Eukaryota</taxon>
        <taxon>Fungi</taxon>
        <taxon>Dikarya</taxon>
        <taxon>Basidiomycota</taxon>
        <taxon>Agaricomycotina</taxon>
        <taxon>Agaricomycetes</taxon>
        <taxon>Agaricomycetidae</taxon>
        <taxon>Agaricales</taxon>
        <taxon>Marasmiineae</taxon>
        <taxon>Mycenaceae</taxon>
        <taxon>Mycena</taxon>
    </lineage>
</organism>
<name>A0AAD6VFH9_9AGAR</name>
<dbReference type="EMBL" id="JARJCW010000034">
    <property type="protein sequence ID" value="KAJ7208278.1"/>
    <property type="molecule type" value="Genomic_DNA"/>
</dbReference>
<dbReference type="AlphaFoldDB" id="A0AAD6VFH9"/>
<keyword evidence="3" id="KW-1185">Reference proteome</keyword>
<dbReference type="Proteomes" id="UP001219525">
    <property type="component" value="Unassembled WGS sequence"/>
</dbReference>
<comment type="caution">
    <text evidence="2">The sequence shown here is derived from an EMBL/GenBank/DDBJ whole genome shotgun (WGS) entry which is preliminary data.</text>
</comment>
<reference evidence="2" key="1">
    <citation type="submission" date="2023-03" db="EMBL/GenBank/DDBJ databases">
        <title>Massive genome expansion in bonnet fungi (Mycena s.s.) driven by repeated elements and novel gene families across ecological guilds.</title>
        <authorList>
            <consortium name="Lawrence Berkeley National Laboratory"/>
            <person name="Harder C.B."/>
            <person name="Miyauchi S."/>
            <person name="Viragh M."/>
            <person name="Kuo A."/>
            <person name="Thoen E."/>
            <person name="Andreopoulos B."/>
            <person name="Lu D."/>
            <person name="Skrede I."/>
            <person name="Drula E."/>
            <person name="Henrissat B."/>
            <person name="Morin E."/>
            <person name="Kohler A."/>
            <person name="Barry K."/>
            <person name="LaButti K."/>
            <person name="Morin E."/>
            <person name="Salamov A."/>
            <person name="Lipzen A."/>
            <person name="Mereny Z."/>
            <person name="Hegedus B."/>
            <person name="Baldrian P."/>
            <person name="Stursova M."/>
            <person name="Weitz H."/>
            <person name="Taylor A."/>
            <person name="Grigoriev I.V."/>
            <person name="Nagy L.G."/>
            <person name="Martin F."/>
            <person name="Kauserud H."/>
        </authorList>
    </citation>
    <scope>NUCLEOTIDE SEQUENCE</scope>
    <source>
        <strain evidence="2">9144</strain>
    </source>
</reference>
<gene>
    <name evidence="2" type="ORF">GGX14DRAFT_395936</name>
</gene>
<keyword evidence="1" id="KW-0732">Signal</keyword>
<evidence type="ECO:0000313" key="3">
    <source>
        <dbReference type="Proteomes" id="UP001219525"/>
    </source>
</evidence>
<protein>
    <submittedName>
        <fullName evidence="2">Uncharacterized protein</fullName>
    </submittedName>
</protein>
<proteinExistence type="predicted"/>
<feature type="signal peptide" evidence="1">
    <location>
        <begin position="1"/>
        <end position="18"/>
    </location>
</feature>
<feature type="chain" id="PRO_5042102161" evidence="1">
    <location>
        <begin position="19"/>
        <end position="246"/>
    </location>
</feature>
<evidence type="ECO:0000256" key="1">
    <source>
        <dbReference type="SAM" id="SignalP"/>
    </source>
</evidence>
<evidence type="ECO:0000313" key="2">
    <source>
        <dbReference type="EMBL" id="KAJ7208278.1"/>
    </source>
</evidence>